<dbReference type="Proteomes" id="UP000039046">
    <property type="component" value="Unassembled WGS sequence"/>
</dbReference>
<dbReference type="AlphaFoldDB" id="A0A0A1TL81"/>
<dbReference type="InterPro" id="IPR001138">
    <property type="entry name" value="Zn2Cys6_DnaBD"/>
</dbReference>
<gene>
    <name evidence="9" type="ORF">VHEMI07212</name>
</gene>
<dbReference type="Gene3D" id="4.10.240.10">
    <property type="entry name" value="Zn(2)-C6 fungal-type DNA-binding domain"/>
    <property type="match status" value="1"/>
</dbReference>
<organism evidence="9 10">
    <name type="scientific">[Torrubiella] hemipterigena</name>
    <dbReference type="NCBI Taxonomy" id="1531966"/>
    <lineage>
        <taxon>Eukaryota</taxon>
        <taxon>Fungi</taxon>
        <taxon>Dikarya</taxon>
        <taxon>Ascomycota</taxon>
        <taxon>Pezizomycotina</taxon>
        <taxon>Sordariomycetes</taxon>
        <taxon>Hypocreomycetidae</taxon>
        <taxon>Hypocreales</taxon>
        <taxon>Clavicipitaceae</taxon>
        <taxon>Clavicipitaceae incertae sedis</taxon>
        <taxon>'Torrubiella' clade</taxon>
    </lineage>
</organism>
<evidence type="ECO:0000256" key="3">
    <source>
        <dbReference type="ARBA" id="ARBA00023015"/>
    </source>
</evidence>
<evidence type="ECO:0000256" key="2">
    <source>
        <dbReference type="ARBA" id="ARBA00022833"/>
    </source>
</evidence>
<dbReference type="GO" id="GO:0008270">
    <property type="term" value="F:zinc ion binding"/>
    <property type="evidence" value="ECO:0007669"/>
    <property type="project" value="InterPro"/>
</dbReference>
<keyword evidence="5" id="KW-0804">Transcription</keyword>
<dbReference type="PROSITE" id="PS50048">
    <property type="entry name" value="ZN2_CY6_FUNGAL_2"/>
    <property type="match status" value="1"/>
</dbReference>
<keyword evidence="3" id="KW-0805">Transcription regulation</keyword>
<evidence type="ECO:0000313" key="10">
    <source>
        <dbReference type="Proteomes" id="UP000039046"/>
    </source>
</evidence>
<keyword evidence="10" id="KW-1185">Reference proteome</keyword>
<accession>A0A0A1TL81</accession>
<evidence type="ECO:0000259" key="8">
    <source>
        <dbReference type="PROSITE" id="PS50048"/>
    </source>
</evidence>
<keyword evidence="2" id="KW-0862">Zinc</keyword>
<dbReference type="CDD" id="cd00067">
    <property type="entry name" value="GAL4"/>
    <property type="match status" value="1"/>
</dbReference>
<dbReference type="InterPro" id="IPR021858">
    <property type="entry name" value="Fun_TF"/>
</dbReference>
<keyword evidence="1" id="KW-0479">Metal-binding</keyword>
<name>A0A0A1TL81_9HYPO</name>
<dbReference type="EMBL" id="CDHN01000003">
    <property type="protein sequence ID" value="CEJ91508.1"/>
    <property type="molecule type" value="Genomic_DNA"/>
</dbReference>
<dbReference type="SUPFAM" id="SSF57701">
    <property type="entry name" value="Zn2/Cys6 DNA-binding domain"/>
    <property type="match status" value="1"/>
</dbReference>
<dbReference type="PANTHER" id="PTHR36206:SF13">
    <property type="entry name" value="TRANSCRIPTIONAL REGULATORY PROTEIN MOC3"/>
    <property type="match status" value="1"/>
</dbReference>
<dbReference type="GO" id="GO:0000981">
    <property type="term" value="F:DNA-binding transcription factor activity, RNA polymerase II-specific"/>
    <property type="evidence" value="ECO:0007669"/>
    <property type="project" value="InterPro"/>
</dbReference>
<dbReference type="PROSITE" id="PS00463">
    <property type="entry name" value="ZN2_CY6_FUNGAL_1"/>
    <property type="match status" value="1"/>
</dbReference>
<evidence type="ECO:0000313" key="9">
    <source>
        <dbReference type="EMBL" id="CEJ91508.1"/>
    </source>
</evidence>
<dbReference type="InterPro" id="IPR036864">
    <property type="entry name" value="Zn2-C6_fun-type_DNA-bd_sf"/>
</dbReference>
<dbReference type="InterPro" id="IPR052360">
    <property type="entry name" value="Transcr_Regulatory_Proteins"/>
</dbReference>
<dbReference type="HOGENOM" id="CLU_011409_6_2_1"/>
<evidence type="ECO:0000256" key="1">
    <source>
        <dbReference type="ARBA" id="ARBA00022723"/>
    </source>
</evidence>
<evidence type="ECO:0000256" key="7">
    <source>
        <dbReference type="SAM" id="MobiDB-lite"/>
    </source>
</evidence>
<evidence type="ECO:0000256" key="4">
    <source>
        <dbReference type="ARBA" id="ARBA00023125"/>
    </source>
</evidence>
<dbReference type="Pfam" id="PF00172">
    <property type="entry name" value="Zn_clus"/>
    <property type="match status" value="1"/>
</dbReference>
<dbReference type="SMART" id="SM00066">
    <property type="entry name" value="GAL4"/>
    <property type="match status" value="1"/>
</dbReference>
<sequence length="523" mass="60217">MKGYRTKRWHTKVRTGCMTCRRRRLKCDEAKPSCRRCIINRFECTYSYTESRNQHRLVMLLPQPSAAVAPLQKQPESADLETFHVFKEYALSHCSDLFDEEFWRVFMLQAAQRYPAVWHAAMAIGSAHNQQLLQTSTNKTNYKALSHYSKALQYLIHVDHTNLRPEDCEMLLLTCILLVGYCTLQGDMEQAVMHISNSIYVASNWKFWRPQRDFLSSSHLSGCVVPPRLLRMVMQGLESQLLFSPFRPRDQPPMADNDDTESELSEPSFCSALEAYSELLPISLAYWRVNIKGNDAQSNPSRDDTQSQTTYLVGPKSNKMLQAEFKWKAMFHSYRRLIDDQYRRGVVDEAEWCRVQVLHIRDLAGEAVNRLQMASLPFNTSDGYIARIIAIAEQLGASQAGARNTLSSESMALIGQPLNIIVRKCHNSQLRRRILTLFKKYPYQKGIKSSDILIRVSEALIFFEENAWQQIPVDGCRCIQGIFICNHHRVTESRVTSTTKKTLVTFKTRHHEHKNLAAVEIAL</sequence>
<feature type="domain" description="Zn(2)-C6 fungal-type" evidence="8">
    <location>
        <begin position="16"/>
        <end position="46"/>
    </location>
</feature>
<evidence type="ECO:0000256" key="5">
    <source>
        <dbReference type="ARBA" id="ARBA00023163"/>
    </source>
</evidence>
<dbReference type="GO" id="GO:0003677">
    <property type="term" value="F:DNA binding"/>
    <property type="evidence" value="ECO:0007669"/>
    <property type="project" value="UniProtKB-KW"/>
</dbReference>
<protein>
    <recommendedName>
        <fullName evidence="8">Zn(2)-C6 fungal-type domain-containing protein</fullName>
    </recommendedName>
</protein>
<evidence type="ECO:0000256" key="6">
    <source>
        <dbReference type="ARBA" id="ARBA00023242"/>
    </source>
</evidence>
<reference evidence="9 10" key="1">
    <citation type="journal article" date="2015" name="Genome Announc.">
        <title>Draft Genome Sequence and Gene Annotation of the Entomopathogenic Fungus Verticillium hemipterigenum.</title>
        <authorList>
            <person name="Horn F."/>
            <person name="Habel A."/>
            <person name="Scharf D.H."/>
            <person name="Dworschak J."/>
            <person name="Brakhage A.A."/>
            <person name="Guthke R."/>
            <person name="Hertweck C."/>
            <person name="Linde J."/>
        </authorList>
    </citation>
    <scope>NUCLEOTIDE SEQUENCE [LARGE SCALE GENOMIC DNA]</scope>
</reference>
<dbReference type="OrthoDB" id="3145928at2759"/>
<dbReference type="Pfam" id="PF11951">
    <property type="entry name" value="Fungal_trans_2"/>
    <property type="match status" value="1"/>
</dbReference>
<dbReference type="PANTHER" id="PTHR36206">
    <property type="entry name" value="ASPERCRYPTIN BIOSYNTHESIS CLUSTER-SPECIFIC TRANSCRIPTION REGULATOR ATNN-RELATED"/>
    <property type="match status" value="1"/>
</dbReference>
<proteinExistence type="predicted"/>
<feature type="region of interest" description="Disordered" evidence="7">
    <location>
        <begin position="244"/>
        <end position="264"/>
    </location>
</feature>
<keyword evidence="6" id="KW-0539">Nucleus</keyword>
<keyword evidence="4" id="KW-0238">DNA-binding</keyword>